<name>A0A6G0X3L3_9STRA</name>
<accession>A0A6G0X3L3</accession>
<organism evidence="5 6">
    <name type="scientific">Aphanomyces euteiches</name>
    <dbReference type="NCBI Taxonomy" id="100861"/>
    <lineage>
        <taxon>Eukaryota</taxon>
        <taxon>Sar</taxon>
        <taxon>Stramenopiles</taxon>
        <taxon>Oomycota</taxon>
        <taxon>Saprolegniomycetes</taxon>
        <taxon>Saprolegniales</taxon>
        <taxon>Verrucalvaceae</taxon>
        <taxon>Aphanomyces</taxon>
    </lineage>
</organism>
<evidence type="ECO:0000313" key="6">
    <source>
        <dbReference type="Proteomes" id="UP000481153"/>
    </source>
</evidence>
<dbReference type="GO" id="GO:0005730">
    <property type="term" value="C:nucleolus"/>
    <property type="evidence" value="ECO:0007669"/>
    <property type="project" value="TreeGrafter"/>
</dbReference>
<dbReference type="Pfam" id="PF03467">
    <property type="entry name" value="Smg4_UPF3"/>
    <property type="match status" value="1"/>
</dbReference>
<feature type="compositionally biased region" description="Gly residues" evidence="3">
    <location>
        <begin position="310"/>
        <end position="323"/>
    </location>
</feature>
<dbReference type="InterPro" id="IPR039722">
    <property type="entry name" value="Upf3"/>
</dbReference>
<dbReference type="Proteomes" id="UP000481153">
    <property type="component" value="Unassembled WGS sequence"/>
</dbReference>
<dbReference type="PANTHER" id="PTHR13112">
    <property type="entry name" value="UPF3 REGULATOR OF NONSENSE TRANSCRIPTS-LIKE PROTEIN"/>
    <property type="match status" value="1"/>
</dbReference>
<dbReference type="GO" id="GO:0045727">
    <property type="term" value="P:positive regulation of translation"/>
    <property type="evidence" value="ECO:0007669"/>
    <property type="project" value="TreeGrafter"/>
</dbReference>
<evidence type="ECO:0000256" key="1">
    <source>
        <dbReference type="ARBA" id="ARBA00004123"/>
    </source>
</evidence>
<feature type="compositionally biased region" description="Pro residues" evidence="3">
    <location>
        <begin position="365"/>
        <end position="376"/>
    </location>
</feature>
<feature type="compositionally biased region" description="Pro residues" evidence="3">
    <location>
        <begin position="278"/>
        <end position="294"/>
    </location>
</feature>
<proteinExistence type="predicted"/>
<sequence length="376" mass="41184">MRWKKLVVRDLPHDLACEDALALCGFPVTYTESVLRTPIFPTTFFRWEGGRPAKNGRALVPSRLYLQFRKDPDQLEETLGALHGKEVTLSNGSSIVLSVHVAPNQKLPREKRRRDNKVNSISKDPDFLAFLDALNEENKPPAVNPNVADVEDKSKEKPMSALVKFLNERRVDRKGKFGRRFPAERKKKEGKAKPPKEKRSKAPKDDDKPPKERGSKKSKDKRRGGGGGNTNPAAPAYPMEPMMDMHSTSMLLMHPSTAPMMQPGILRIMPKSIGDAQPPLPPHPPLPMMPPPLPMENGGMSMRYDDEGGRGNGGRGGGRGRGNGNRAKKDRRQDGENNRSGGGGRGSGGKKKAYVAKQSGAGDGQPPPPPLPPPMS</sequence>
<dbReference type="Gene3D" id="3.30.70.330">
    <property type="match status" value="1"/>
</dbReference>
<dbReference type="EMBL" id="VJMJ01000114">
    <property type="protein sequence ID" value="KAF0734438.1"/>
    <property type="molecule type" value="Genomic_DNA"/>
</dbReference>
<dbReference type="VEuPathDB" id="FungiDB:AeMF1_011030"/>
<feature type="compositionally biased region" description="Basic and acidic residues" evidence="3">
    <location>
        <begin position="173"/>
        <end position="217"/>
    </location>
</feature>
<dbReference type="AlphaFoldDB" id="A0A6G0X3L3"/>
<dbReference type="GO" id="GO:0005737">
    <property type="term" value="C:cytoplasm"/>
    <property type="evidence" value="ECO:0007669"/>
    <property type="project" value="TreeGrafter"/>
</dbReference>
<dbReference type="PANTHER" id="PTHR13112:SF0">
    <property type="entry name" value="FI21285P1"/>
    <property type="match status" value="1"/>
</dbReference>
<comment type="caution">
    <text evidence="5">The sequence shown here is derived from an EMBL/GenBank/DDBJ whole genome shotgun (WGS) entry which is preliminary data.</text>
</comment>
<feature type="compositionally biased region" description="Low complexity" evidence="3">
    <location>
        <begin position="232"/>
        <end position="241"/>
    </location>
</feature>
<keyword evidence="2" id="KW-0539">Nucleus</keyword>
<reference evidence="5 6" key="1">
    <citation type="submission" date="2019-07" db="EMBL/GenBank/DDBJ databases">
        <title>Genomics analysis of Aphanomyces spp. identifies a new class of oomycete effector associated with host adaptation.</title>
        <authorList>
            <person name="Gaulin E."/>
        </authorList>
    </citation>
    <scope>NUCLEOTIDE SEQUENCE [LARGE SCALE GENOMIC DNA]</scope>
    <source>
        <strain evidence="5 6">ATCC 201684</strain>
    </source>
</reference>
<dbReference type="GO" id="GO:0003729">
    <property type="term" value="F:mRNA binding"/>
    <property type="evidence" value="ECO:0007669"/>
    <property type="project" value="TreeGrafter"/>
</dbReference>
<evidence type="ECO:0000259" key="4">
    <source>
        <dbReference type="Pfam" id="PF03467"/>
    </source>
</evidence>
<comment type="subcellular location">
    <subcellularLocation>
        <location evidence="1">Nucleus</location>
    </subcellularLocation>
</comment>
<feature type="domain" description="UPF3" evidence="4">
    <location>
        <begin position="5"/>
        <end position="169"/>
    </location>
</feature>
<feature type="region of interest" description="Disordered" evidence="3">
    <location>
        <begin position="137"/>
        <end position="157"/>
    </location>
</feature>
<keyword evidence="6" id="KW-1185">Reference proteome</keyword>
<dbReference type="InterPro" id="IPR005120">
    <property type="entry name" value="UPF3_dom"/>
</dbReference>
<dbReference type="InterPro" id="IPR012677">
    <property type="entry name" value="Nucleotide-bd_a/b_plait_sf"/>
</dbReference>
<evidence type="ECO:0000256" key="3">
    <source>
        <dbReference type="SAM" id="MobiDB-lite"/>
    </source>
</evidence>
<feature type="region of interest" description="Disordered" evidence="3">
    <location>
        <begin position="173"/>
        <end position="241"/>
    </location>
</feature>
<dbReference type="GO" id="GO:0000184">
    <property type="term" value="P:nuclear-transcribed mRNA catabolic process, nonsense-mediated decay"/>
    <property type="evidence" value="ECO:0007669"/>
    <property type="project" value="InterPro"/>
</dbReference>
<gene>
    <name evidence="5" type="ORF">Ae201684_008898</name>
</gene>
<evidence type="ECO:0000256" key="2">
    <source>
        <dbReference type="ARBA" id="ARBA00023242"/>
    </source>
</evidence>
<protein>
    <recommendedName>
        <fullName evidence="4">UPF3 domain-containing protein</fullName>
    </recommendedName>
</protein>
<feature type="region of interest" description="Disordered" evidence="3">
    <location>
        <begin position="271"/>
        <end position="376"/>
    </location>
</feature>
<evidence type="ECO:0000313" key="5">
    <source>
        <dbReference type="EMBL" id="KAF0734438.1"/>
    </source>
</evidence>